<sequence>MDSEFIDRDPSLGIKRPTIAANPIRHEPDEARLKDLGHRRTNGHDATKSKSKSKRCATAIKS</sequence>
<feature type="compositionally biased region" description="Basic and acidic residues" evidence="1">
    <location>
        <begin position="24"/>
        <end position="48"/>
    </location>
</feature>
<reference evidence="3" key="1">
    <citation type="journal article" date="2019" name="Int. J. Syst. Evol. Microbiol.">
        <title>The Global Catalogue of Microorganisms (GCM) 10K type strain sequencing project: providing services to taxonomists for standard genome sequencing and annotation.</title>
        <authorList>
            <consortium name="The Broad Institute Genomics Platform"/>
            <consortium name="The Broad Institute Genome Sequencing Center for Infectious Disease"/>
            <person name="Wu L."/>
            <person name="Ma J."/>
        </authorList>
    </citation>
    <scope>NUCLEOTIDE SEQUENCE [LARGE SCALE GENOMIC DNA]</scope>
    <source>
        <strain evidence="3">JCM 17759</strain>
    </source>
</reference>
<proteinExistence type="predicted"/>
<evidence type="ECO:0000256" key="1">
    <source>
        <dbReference type="SAM" id="MobiDB-lite"/>
    </source>
</evidence>
<organism evidence="2 3">
    <name type="scientific">Novipirellula rosea</name>
    <dbReference type="NCBI Taxonomy" id="1031540"/>
    <lineage>
        <taxon>Bacteria</taxon>
        <taxon>Pseudomonadati</taxon>
        <taxon>Planctomycetota</taxon>
        <taxon>Planctomycetia</taxon>
        <taxon>Pirellulales</taxon>
        <taxon>Pirellulaceae</taxon>
        <taxon>Novipirellula</taxon>
    </lineage>
</organism>
<comment type="caution">
    <text evidence="2">The sequence shown here is derived from an EMBL/GenBank/DDBJ whole genome shotgun (WGS) entry which is preliminary data.</text>
</comment>
<feature type="compositionally biased region" description="Basic and acidic residues" evidence="1">
    <location>
        <begin position="1"/>
        <end position="10"/>
    </location>
</feature>
<name>A0ABP8MRF5_9BACT</name>
<feature type="region of interest" description="Disordered" evidence="1">
    <location>
        <begin position="1"/>
        <end position="62"/>
    </location>
</feature>
<accession>A0ABP8MRF5</accession>
<keyword evidence="3" id="KW-1185">Reference proteome</keyword>
<dbReference type="Proteomes" id="UP001500840">
    <property type="component" value="Unassembled WGS sequence"/>
</dbReference>
<evidence type="ECO:0000313" key="3">
    <source>
        <dbReference type="Proteomes" id="UP001500840"/>
    </source>
</evidence>
<dbReference type="EMBL" id="BAABGA010000031">
    <property type="protein sequence ID" value="GAA4453812.1"/>
    <property type="molecule type" value="Genomic_DNA"/>
</dbReference>
<gene>
    <name evidence="2" type="ORF">GCM10023156_25300</name>
</gene>
<evidence type="ECO:0000313" key="2">
    <source>
        <dbReference type="EMBL" id="GAA4453812.1"/>
    </source>
</evidence>
<protein>
    <submittedName>
        <fullName evidence="2">Uncharacterized protein</fullName>
    </submittedName>
</protein>